<protein>
    <submittedName>
        <fullName evidence="3">Glycosyl-4,4'-diaponeurosporenoate acyltransferase</fullName>
    </submittedName>
</protein>
<accession>A0A1I7UU63</accession>
<reference evidence="3" key="1">
    <citation type="submission" date="2016-11" db="UniProtKB">
        <authorList>
            <consortium name="WormBaseParasite"/>
        </authorList>
    </citation>
    <scope>IDENTIFICATION</scope>
</reference>
<name>A0A1I7UU63_9PELO</name>
<evidence type="ECO:0000313" key="3">
    <source>
        <dbReference type="WBParaSite" id="Csp11.Scaffold630.g19376.t1"/>
    </source>
</evidence>
<dbReference type="PANTHER" id="PTHR34152">
    <property type="entry name" value="PROTEIN CBG12353-RELATED"/>
    <property type="match status" value="1"/>
</dbReference>
<dbReference type="WBParaSite" id="Csp11.Scaffold630.g19376.t1">
    <property type="protein sequence ID" value="Csp11.Scaffold630.g19376.t1"/>
    <property type="gene ID" value="Csp11.Scaffold630.g19376"/>
</dbReference>
<feature type="transmembrane region" description="Helical" evidence="1">
    <location>
        <begin position="62"/>
        <end position="80"/>
    </location>
</feature>
<keyword evidence="2" id="KW-1185">Reference proteome</keyword>
<evidence type="ECO:0000313" key="2">
    <source>
        <dbReference type="Proteomes" id="UP000095282"/>
    </source>
</evidence>
<keyword evidence="1" id="KW-0472">Membrane</keyword>
<dbReference type="eggNOG" id="ENOG502THXS">
    <property type="taxonomic scope" value="Eukaryota"/>
</dbReference>
<dbReference type="AlphaFoldDB" id="A0A1I7UU63"/>
<feature type="transmembrane region" description="Helical" evidence="1">
    <location>
        <begin position="32"/>
        <end position="56"/>
    </location>
</feature>
<evidence type="ECO:0000256" key="1">
    <source>
        <dbReference type="SAM" id="Phobius"/>
    </source>
</evidence>
<organism evidence="2 3">
    <name type="scientific">Caenorhabditis tropicalis</name>
    <dbReference type="NCBI Taxonomy" id="1561998"/>
    <lineage>
        <taxon>Eukaryota</taxon>
        <taxon>Metazoa</taxon>
        <taxon>Ecdysozoa</taxon>
        <taxon>Nematoda</taxon>
        <taxon>Chromadorea</taxon>
        <taxon>Rhabditida</taxon>
        <taxon>Rhabditina</taxon>
        <taxon>Rhabditomorpha</taxon>
        <taxon>Rhabditoidea</taxon>
        <taxon>Rhabditidae</taxon>
        <taxon>Peloderinae</taxon>
        <taxon>Caenorhabditis</taxon>
    </lineage>
</organism>
<dbReference type="PANTHER" id="PTHR34152:SF6">
    <property type="entry name" value="GPDPASE_MEMB DOMAIN-CONTAINING PROTEIN-RELATED"/>
    <property type="match status" value="1"/>
</dbReference>
<sequence length="135" mass="15899">MPMRTISIKKIGKRKAVCEFVQYESPYIPIPVLLLLSNVFFFTIPLFFLVIGTWKFSQCQPLPPWMLLLALLIIIDRLIFWKRLVNETKFEKTFPRPSLIGSMERIKTWEENRVWSSSRYLLGLMGVVRMLIFAG</sequence>
<proteinExistence type="predicted"/>
<dbReference type="Proteomes" id="UP000095282">
    <property type="component" value="Unplaced"/>
</dbReference>
<keyword evidence="1" id="KW-1133">Transmembrane helix</keyword>
<keyword evidence="1" id="KW-0812">Transmembrane</keyword>